<keyword evidence="2" id="KW-1185">Reference proteome</keyword>
<organism evidence="1 2">
    <name type="scientific">Elysia crispata</name>
    <name type="common">lettuce slug</name>
    <dbReference type="NCBI Taxonomy" id="231223"/>
    <lineage>
        <taxon>Eukaryota</taxon>
        <taxon>Metazoa</taxon>
        <taxon>Spiralia</taxon>
        <taxon>Lophotrochozoa</taxon>
        <taxon>Mollusca</taxon>
        <taxon>Gastropoda</taxon>
        <taxon>Heterobranchia</taxon>
        <taxon>Euthyneura</taxon>
        <taxon>Panpulmonata</taxon>
        <taxon>Sacoglossa</taxon>
        <taxon>Placobranchoidea</taxon>
        <taxon>Plakobranchidae</taxon>
        <taxon>Elysia</taxon>
    </lineage>
</organism>
<sequence>MGRAISDNGTHISIALLARQWDGLYQTMELTLASLCSPGNGTGYIRQWNSHWHRSARQAMGRAISDNGTHISIALLARQWDGLYQTMELTLASLCSPGNGTGYIRQWNSH</sequence>
<dbReference type="EMBL" id="JAWDGP010001431">
    <property type="protein sequence ID" value="KAK3791752.1"/>
    <property type="molecule type" value="Genomic_DNA"/>
</dbReference>
<proteinExistence type="predicted"/>
<reference evidence="1" key="1">
    <citation type="journal article" date="2023" name="G3 (Bethesda)">
        <title>A reference genome for the long-term kleptoplast-retaining sea slug Elysia crispata morphotype clarki.</title>
        <authorList>
            <person name="Eastman K.E."/>
            <person name="Pendleton A.L."/>
            <person name="Shaikh M.A."/>
            <person name="Suttiyut T."/>
            <person name="Ogas R."/>
            <person name="Tomko P."/>
            <person name="Gavelis G."/>
            <person name="Widhalm J.R."/>
            <person name="Wisecaver J.H."/>
        </authorList>
    </citation>
    <scope>NUCLEOTIDE SEQUENCE</scope>
    <source>
        <strain evidence="1">ECLA1</strain>
    </source>
</reference>
<comment type="caution">
    <text evidence="1">The sequence shown here is derived from an EMBL/GenBank/DDBJ whole genome shotgun (WGS) entry which is preliminary data.</text>
</comment>
<name>A0AAE1APQ8_9GAST</name>
<dbReference type="Proteomes" id="UP001283361">
    <property type="component" value="Unassembled WGS sequence"/>
</dbReference>
<protein>
    <submittedName>
        <fullName evidence="1">Uncharacterized protein</fullName>
    </submittedName>
</protein>
<accession>A0AAE1APQ8</accession>
<dbReference type="AlphaFoldDB" id="A0AAE1APQ8"/>
<evidence type="ECO:0000313" key="1">
    <source>
        <dbReference type="EMBL" id="KAK3791752.1"/>
    </source>
</evidence>
<gene>
    <name evidence="1" type="ORF">RRG08_011544</name>
</gene>
<evidence type="ECO:0000313" key="2">
    <source>
        <dbReference type="Proteomes" id="UP001283361"/>
    </source>
</evidence>